<evidence type="ECO:0000313" key="3">
    <source>
        <dbReference type="EMBL" id="JAS59340.1"/>
    </source>
</evidence>
<proteinExistence type="predicted"/>
<accession>A0A1B6GA86</accession>
<organism evidence="3">
    <name type="scientific">Cuerna arida</name>
    <dbReference type="NCBI Taxonomy" id="1464854"/>
    <lineage>
        <taxon>Eukaryota</taxon>
        <taxon>Metazoa</taxon>
        <taxon>Ecdysozoa</taxon>
        <taxon>Arthropoda</taxon>
        <taxon>Hexapoda</taxon>
        <taxon>Insecta</taxon>
        <taxon>Pterygota</taxon>
        <taxon>Neoptera</taxon>
        <taxon>Paraneoptera</taxon>
        <taxon>Hemiptera</taxon>
        <taxon>Auchenorrhyncha</taxon>
        <taxon>Membracoidea</taxon>
        <taxon>Cicadellidae</taxon>
        <taxon>Cicadellinae</taxon>
        <taxon>Proconiini</taxon>
        <taxon>Cuerna</taxon>
    </lineage>
</organism>
<feature type="non-terminal residue" evidence="3">
    <location>
        <position position="162"/>
    </location>
</feature>
<evidence type="ECO:0000256" key="1">
    <source>
        <dbReference type="SAM" id="MobiDB-lite"/>
    </source>
</evidence>
<sequence>MNSIALSFLVFLAISTVICQEVTTKSSRRNKFTKSVNLAKNVTVSSTTVSSTTIAAPEIDKVEDYENNKQYSKDGNRTAMNSDKGLGPVVASESTVASVTEVVKKTVKPTRNDQALFTALKKRRKEAYQNKLNKKLSYKHENDQLTISQDLEQKQQQKPPQD</sequence>
<evidence type="ECO:0000256" key="2">
    <source>
        <dbReference type="SAM" id="SignalP"/>
    </source>
</evidence>
<dbReference type="EMBL" id="GECZ01010429">
    <property type="protein sequence ID" value="JAS59340.1"/>
    <property type="molecule type" value="Transcribed_RNA"/>
</dbReference>
<protein>
    <submittedName>
        <fullName evidence="3">Uncharacterized protein</fullName>
    </submittedName>
</protein>
<dbReference type="AlphaFoldDB" id="A0A1B6GA86"/>
<feature type="chain" id="PRO_5008583387" evidence="2">
    <location>
        <begin position="20"/>
        <end position="162"/>
    </location>
</feature>
<keyword evidence="2" id="KW-0732">Signal</keyword>
<feature type="signal peptide" evidence="2">
    <location>
        <begin position="1"/>
        <end position="19"/>
    </location>
</feature>
<feature type="region of interest" description="Disordered" evidence="1">
    <location>
        <begin position="132"/>
        <end position="162"/>
    </location>
</feature>
<name>A0A1B6GA86_9HEMI</name>
<feature type="compositionally biased region" description="Basic and acidic residues" evidence="1">
    <location>
        <begin position="151"/>
        <end position="162"/>
    </location>
</feature>
<reference evidence="3" key="1">
    <citation type="submission" date="2015-11" db="EMBL/GenBank/DDBJ databases">
        <title>De novo transcriptome assembly of four potential Pierce s Disease insect vectors from Arizona vineyards.</title>
        <authorList>
            <person name="Tassone E.E."/>
        </authorList>
    </citation>
    <scope>NUCLEOTIDE SEQUENCE</scope>
</reference>
<gene>
    <name evidence="3" type="ORF">g.3818</name>
</gene>